<feature type="transmembrane region" description="Helical" evidence="7">
    <location>
        <begin position="493"/>
        <end position="519"/>
    </location>
</feature>
<dbReference type="PANTHER" id="PTHR11101">
    <property type="entry name" value="PHOSPHATE TRANSPORTER"/>
    <property type="match status" value="1"/>
</dbReference>
<dbReference type="GO" id="GO:0005315">
    <property type="term" value="F:phosphate transmembrane transporter activity"/>
    <property type="evidence" value="ECO:0007669"/>
    <property type="project" value="InterPro"/>
</dbReference>
<feature type="transmembrane region" description="Helical" evidence="7">
    <location>
        <begin position="408"/>
        <end position="426"/>
    </location>
</feature>
<keyword evidence="6 7" id="KW-0472">Membrane</keyword>
<comment type="function">
    <text evidence="7">Sodium-phosphate symporter.</text>
</comment>
<gene>
    <name evidence="8" type="ORF">Poli38472_001205</name>
</gene>
<comment type="similarity">
    <text evidence="7">Belongs to the inorganic phosphate transporter (PiT) (TC 2.A.20) family.</text>
</comment>
<evidence type="ECO:0000256" key="3">
    <source>
        <dbReference type="ARBA" id="ARBA00022592"/>
    </source>
</evidence>
<evidence type="ECO:0000313" key="9">
    <source>
        <dbReference type="Proteomes" id="UP000794436"/>
    </source>
</evidence>
<evidence type="ECO:0000256" key="6">
    <source>
        <dbReference type="ARBA" id="ARBA00023136"/>
    </source>
</evidence>
<dbReference type="Pfam" id="PF01384">
    <property type="entry name" value="PHO4"/>
    <property type="match status" value="1"/>
</dbReference>
<feature type="transmembrane region" description="Helical" evidence="7">
    <location>
        <begin position="152"/>
        <end position="171"/>
    </location>
</feature>
<evidence type="ECO:0000256" key="7">
    <source>
        <dbReference type="RuleBase" id="RU363058"/>
    </source>
</evidence>
<comment type="subcellular location">
    <subcellularLocation>
        <location evidence="1 7">Membrane</location>
        <topology evidence="1 7">Multi-pass membrane protein</topology>
    </subcellularLocation>
</comment>
<reference evidence="8" key="1">
    <citation type="submission" date="2019-03" db="EMBL/GenBank/DDBJ databases">
        <title>Long read genome sequence of the mycoparasitic Pythium oligandrum ATCC 38472 isolated from sugarbeet rhizosphere.</title>
        <authorList>
            <person name="Gaulin E."/>
        </authorList>
    </citation>
    <scope>NUCLEOTIDE SEQUENCE</scope>
    <source>
        <strain evidence="8">ATCC 38472_TT</strain>
    </source>
</reference>
<evidence type="ECO:0000256" key="5">
    <source>
        <dbReference type="ARBA" id="ARBA00022989"/>
    </source>
</evidence>
<keyword evidence="9" id="KW-1185">Reference proteome</keyword>
<feature type="transmembrane region" description="Helical" evidence="7">
    <location>
        <begin position="211"/>
        <end position="238"/>
    </location>
</feature>
<keyword evidence="5 7" id="KW-1133">Transmembrane helix</keyword>
<feature type="transmembrane region" description="Helical" evidence="7">
    <location>
        <begin position="183"/>
        <end position="205"/>
    </location>
</feature>
<feature type="transmembrane region" description="Helical" evidence="7">
    <location>
        <begin position="259"/>
        <end position="282"/>
    </location>
</feature>
<sequence length="525" mass="56202">MAVSLGLSAATYGMRMLADNVCNTGVFSCSYGLSTFDSTGKYPKSFSQDTCANYDGHYVDPENNYAILVITAIFAAAMAFSIGGNDGANAWATTIHSFAITFRPAVILAAIFEALGATTIGYGVSTSIQKGITKLTEPECFACGYCDSSMSLYYIGMMASLISASIFLIVATMLKMPVSTTHAIVSSVFGMTIAFHGFGCINMGWKNLGGVIASWFISPVAAGVVTVIVYYAVQFSIFRAPNPRQRAYIIAPVLKKYPRWYGIVAGLIGGSAMLIVYLTVIFPRIKKNLPSLSEANRLGLHMVRNSEAEKAGKEEEADFKGAETPKKGGLLDAAIACPSLALQEEYDSLSPEQQDAMYLFKYLLILVACLQSFSHGSNDTANATAAFSAVVNGFNNGIDDCTNPESPWWIMLLGGCFLGLGIWVIGHRVMDTIGKNICIVSFDRAFCTEFSSACTVVVCSLLNIPVSTTHCQVGAVVCISMAAKESGSIQWKLVGIILFSWIATLPFTAGLSALIAYILKFAMKA</sequence>
<dbReference type="GO" id="GO:0016020">
    <property type="term" value="C:membrane"/>
    <property type="evidence" value="ECO:0007669"/>
    <property type="project" value="UniProtKB-SubCell"/>
</dbReference>
<protein>
    <recommendedName>
        <fullName evidence="7">Phosphate transporter</fullName>
    </recommendedName>
</protein>
<dbReference type="PANTHER" id="PTHR11101:SF80">
    <property type="entry name" value="PHOSPHATE TRANSPORTER"/>
    <property type="match status" value="1"/>
</dbReference>
<evidence type="ECO:0000256" key="1">
    <source>
        <dbReference type="ARBA" id="ARBA00004141"/>
    </source>
</evidence>
<comment type="caution">
    <text evidence="8">The sequence shown here is derived from an EMBL/GenBank/DDBJ whole genome shotgun (WGS) entry which is preliminary data.</text>
</comment>
<dbReference type="EMBL" id="SPLM01000001">
    <property type="protein sequence ID" value="TMW69049.1"/>
    <property type="molecule type" value="Genomic_DNA"/>
</dbReference>
<dbReference type="GO" id="GO:0035435">
    <property type="term" value="P:phosphate ion transmembrane transport"/>
    <property type="evidence" value="ECO:0007669"/>
    <property type="project" value="TreeGrafter"/>
</dbReference>
<evidence type="ECO:0000313" key="8">
    <source>
        <dbReference type="EMBL" id="TMW69049.1"/>
    </source>
</evidence>
<keyword evidence="4 7" id="KW-0812">Transmembrane</keyword>
<keyword evidence="3 7" id="KW-0592">Phosphate transport</keyword>
<dbReference type="Proteomes" id="UP000794436">
    <property type="component" value="Unassembled WGS sequence"/>
</dbReference>
<dbReference type="InterPro" id="IPR001204">
    <property type="entry name" value="Phos_transporter"/>
</dbReference>
<evidence type="ECO:0000256" key="2">
    <source>
        <dbReference type="ARBA" id="ARBA00022448"/>
    </source>
</evidence>
<proteinExistence type="inferred from homology"/>
<organism evidence="8 9">
    <name type="scientific">Pythium oligandrum</name>
    <name type="common">Mycoparasitic fungus</name>
    <dbReference type="NCBI Taxonomy" id="41045"/>
    <lineage>
        <taxon>Eukaryota</taxon>
        <taxon>Sar</taxon>
        <taxon>Stramenopiles</taxon>
        <taxon>Oomycota</taxon>
        <taxon>Peronosporomycetes</taxon>
        <taxon>Pythiales</taxon>
        <taxon>Pythiaceae</taxon>
        <taxon>Pythium</taxon>
    </lineage>
</organism>
<feature type="transmembrane region" description="Helical" evidence="7">
    <location>
        <begin position="105"/>
        <end position="124"/>
    </location>
</feature>
<dbReference type="OrthoDB" id="67021at2759"/>
<evidence type="ECO:0000256" key="4">
    <source>
        <dbReference type="ARBA" id="ARBA00022692"/>
    </source>
</evidence>
<name>A0A8K1CTN4_PYTOL</name>
<dbReference type="AlphaFoldDB" id="A0A8K1CTN4"/>
<keyword evidence="2 7" id="KW-0813">Transport</keyword>
<feature type="transmembrane region" description="Helical" evidence="7">
    <location>
        <begin position="65"/>
        <end position="84"/>
    </location>
</feature>
<accession>A0A8K1CTN4</accession>